<comment type="similarity">
    <text evidence="10">Belongs to the AccA family.</text>
</comment>
<dbReference type="GO" id="GO:0003989">
    <property type="term" value="F:acetyl-CoA carboxylase activity"/>
    <property type="evidence" value="ECO:0007669"/>
    <property type="project" value="InterPro"/>
</dbReference>
<dbReference type="HAMAP" id="MF_00823">
    <property type="entry name" value="AcetylCoA_CT_alpha"/>
    <property type="match status" value="1"/>
</dbReference>
<sequence>MKEKKKEISAYQRVQTARHKDRPKVMDYIDALFDDFIELSGDRLGKEDLSLLGGIASFHGMPVTVIGHRKGKNLDENVKYNFGMTSPEGYRKALRLMKQAEKFNRPVITFIDTPGAYPGMEAEENGQSIAIATNIAKMSNLKVPIISIVTGEGSSGGALAIGVSDRIWMLENAIYAVLSPEGFASILWKDSKRVKEACEVMNITADSLKKFGIVDDVISEVKPITSEDGFKMMIEELDGKLEKELSSLKKMDKEDLVQKRYEKYRHIEGERAPKETTNGEVLKWAD</sequence>
<keyword evidence="7 10" id="KW-0443">Lipid metabolism</keyword>
<evidence type="ECO:0000256" key="3">
    <source>
        <dbReference type="ARBA" id="ARBA00022679"/>
    </source>
</evidence>
<proteinExistence type="inferred from homology"/>
<evidence type="ECO:0000256" key="10">
    <source>
        <dbReference type="HAMAP-Rule" id="MF_00823"/>
    </source>
</evidence>
<comment type="function">
    <text evidence="10">Component of the acetyl coenzyme A carboxylase (ACC) complex. First, biotin carboxylase catalyzes the carboxylation of biotin on its carrier protein (BCCP) and then the CO(2) group is transferred by the carboxyltransferase to acetyl-CoA to form malonyl-CoA.</text>
</comment>
<dbReference type="InterPro" id="IPR011763">
    <property type="entry name" value="COA_CT_C"/>
</dbReference>
<dbReference type="OrthoDB" id="9808023at2"/>
<comment type="catalytic activity">
    <reaction evidence="9 10">
        <text>N(6)-carboxybiotinyl-L-lysyl-[protein] + acetyl-CoA = N(6)-biotinyl-L-lysyl-[protein] + malonyl-CoA</text>
        <dbReference type="Rhea" id="RHEA:54728"/>
        <dbReference type="Rhea" id="RHEA-COMP:10505"/>
        <dbReference type="Rhea" id="RHEA-COMP:10506"/>
        <dbReference type="ChEBI" id="CHEBI:57288"/>
        <dbReference type="ChEBI" id="CHEBI:57384"/>
        <dbReference type="ChEBI" id="CHEBI:83144"/>
        <dbReference type="ChEBI" id="CHEBI:83145"/>
        <dbReference type="EC" id="2.1.3.15"/>
    </reaction>
</comment>
<evidence type="ECO:0000256" key="7">
    <source>
        <dbReference type="ARBA" id="ARBA00023098"/>
    </source>
</evidence>
<organism evidence="12 13">
    <name type="scientific">Lachnospira pectinoschiza</name>
    <dbReference type="NCBI Taxonomy" id="28052"/>
    <lineage>
        <taxon>Bacteria</taxon>
        <taxon>Bacillati</taxon>
        <taxon>Bacillota</taxon>
        <taxon>Clostridia</taxon>
        <taxon>Lachnospirales</taxon>
        <taxon>Lachnospiraceae</taxon>
        <taxon>Lachnospira</taxon>
    </lineage>
</organism>
<dbReference type="InterPro" id="IPR001095">
    <property type="entry name" value="Acetyl_CoA_COase_a_su"/>
</dbReference>
<reference evidence="13" key="1">
    <citation type="submission" date="2016-10" db="EMBL/GenBank/DDBJ databases">
        <authorList>
            <person name="Varghese N."/>
            <person name="Submissions S."/>
        </authorList>
    </citation>
    <scope>NUCLEOTIDE SEQUENCE [LARGE SCALE GENOMIC DNA]</scope>
    <source>
        <strain evidence="13">M83</strain>
    </source>
</reference>
<gene>
    <name evidence="10" type="primary">accA</name>
    <name evidence="12" type="ORF">SAMN05216544_1298</name>
</gene>
<keyword evidence="10" id="KW-0963">Cytoplasm</keyword>
<keyword evidence="4 10" id="KW-0547">Nucleotide-binding</keyword>
<evidence type="ECO:0000256" key="4">
    <source>
        <dbReference type="ARBA" id="ARBA00022741"/>
    </source>
</evidence>
<dbReference type="UniPathway" id="UPA00655">
    <property type="reaction ID" value="UER00711"/>
</dbReference>
<dbReference type="NCBIfam" id="NF041504">
    <property type="entry name" value="AccA_sub"/>
    <property type="match status" value="1"/>
</dbReference>
<dbReference type="AlphaFoldDB" id="A0A1G9WQZ2"/>
<keyword evidence="5 10" id="KW-0276">Fatty acid metabolism</keyword>
<comment type="subunit">
    <text evidence="10">Acetyl-CoA carboxylase is a heterohexamer composed of biotin carboxyl carrier protein (AccB), biotin carboxylase (AccC) and two subunits each of ACCase subunit alpha (AccA) and ACCase subunit beta (AccD).</text>
</comment>
<keyword evidence="3 10" id="KW-0808">Transferase</keyword>
<comment type="pathway">
    <text evidence="1 10">Lipid metabolism; malonyl-CoA biosynthesis; malonyl-CoA from acetyl-CoA: step 1/1.</text>
</comment>
<evidence type="ECO:0000256" key="8">
    <source>
        <dbReference type="ARBA" id="ARBA00023160"/>
    </source>
</evidence>
<protein>
    <recommendedName>
        <fullName evidence="10">Acetyl-coenzyme A carboxylase carboxyl transferase subunit alpha</fullName>
        <shortName evidence="10">ACCase subunit alpha</shortName>
        <shortName evidence="10">Acetyl-CoA carboxylase carboxyltransferase subunit alpha</shortName>
        <ecNumber evidence="10">2.1.3.15</ecNumber>
    </recommendedName>
</protein>
<evidence type="ECO:0000313" key="12">
    <source>
        <dbReference type="EMBL" id="SDM86586.1"/>
    </source>
</evidence>
<dbReference type="PANTHER" id="PTHR42853:SF3">
    <property type="entry name" value="ACETYL-COENZYME A CARBOXYLASE CARBOXYL TRANSFERASE SUBUNIT ALPHA, CHLOROPLASTIC"/>
    <property type="match status" value="1"/>
</dbReference>
<dbReference type="Pfam" id="PF03255">
    <property type="entry name" value="ACCA"/>
    <property type="match status" value="1"/>
</dbReference>
<dbReference type="RefSeq" id="WP_083330290.1">
    <property type="nucleotide sequence ID" value="NZ_FNHZ01000003.1"/>
</dbReference>
<dbReference type="GO" id="GO:0006633">
    <property type="term" value="P:fatty acid biosynthetic process"/>
    <property type="evidence" value="ECO:0007669"/>
    <property type="project" value="UniProtKB-KW"/>
</dbReference>
<feature type="domain" description="CoA carboxyltransferase C-terminal" evidence="11">
    <location>
        <begin position="1"/>
        <end position="247"/>
    </location>
</feature>
<keyword evidence="6 10" id="KW-0067">ATP-binding</keyword>
<dbReference type="Proteomes" id="UP000187651">
    <property type="component" value="Unassembled WGS sequence"/>
</dbReference>
<comment type="subcellular location">
    <subcellularLocation>
        <location evidence="10">Cytoplasm</location>
    </subcellularLocation>
</comment>
<dbReference type="EC" id="2.1.3.15" evidence="10"/>
<accession>A0A1G9WQZ2</accession>
<dbReference type="NCBIfam" id="NF004344">
    <property type="entry name" value="PRK05724.1"/>
    <property type="match status" value="1"/>
</dbReference>
<dbReference type="Gene3D" id="3.90.226.10">
    <property type="entry name" value="2-enoyl-CoA Hydratase, Chain A, domain 1"/>
    <property type="match status" value="1"/>
</dbReference>
<evidence type="ECO:0000256" key="2">
    <source>
        <dbReference type="ARBA" id="ARBA00022516"/>
    </source>
</evidence>
<keyword evidence="2 10" id="KW-0444">Lipid biosynthesis</keyword>
<evidence type="ECO:0000256" key="9">
    <source>
        <dbReference type="ARBA" id="ARBA00049152"/>
    </source>
</evidence>
<evidence type="ECO:0000313" key="13">
    <source>
        <dbReference type="Proteomes" id="UP000187651"/>
    </source>
</evidence>
<dbReference type="EMBL" id="FNHZ01000003">
    <property type="protein sequence ID" value="SDM86586.1"/>
    <property type="molecule type" value="Genomic_DNA"/>
</dbReference>
<dbReference type="InterPro" id="IPR029045">
    <property type="entry name" value="ClpP/crotonase-like_dom_sf"/>
</dbReference>
<dbReference type="GO" id="GO:0005524">
    <property type="term" value="F:ATP binding"/>
    <property type="evidence" value="ECO:0007669"/>
    <property type="project" value="UniProtKB-KW"/>
</dbReference>
<evidence type="ECO:0000256" key="1">
    <source>
        <dbReference type="ARBA" id="ARBA00004956"/>
    </source>
</evidence>
<evidence type="ECO:0000256" key="6">
    <source>
        <dbReference type="ARBA" id="ARBA00022840"/>
    </source>
</evidence>
<dbReference type="NCBIfam" id="TIGR00513">
    <property type="entry name" value="accA"/>
    <property type="match status" value="1"/>
</dbReference>
<dbReference type="GO" id="GO:0016743">
    <property type="term" value="F:carboxyl- or carbamoyltransferase activity"/>
    <property type="evidence" value="ECO:0007669"/>
    <property type="project" value="UniProtKB-UniRule"/>
</dbReference>
<keyword evidence="13" id="KW-1185">Reference proteome</keyword>
<dbReference type="SUPFAM" id="SSF52096">
    <property type="entry name" value="ClpP/crotonase"/>
    <property type="match status" value="1"/>
</dbReference>
<dbReference type="PANTHER" id="PTHR42853">
    <property type="entry name" value="ACETYL-COENZYME A CARBOXYLASE CARBOXYL TRANSFERASE SUBUNIT ALPHA"/>
    <property type="match status" value="1"/>
</dbReference>
<keyword evidence="8 10" id="KW-0275">Fatty acid biosynthesis</keyword>
<dbReference type="PROSITE" id="PS50989">
    <property type="entry name" value="COA_CT_CTER"/>
    <property type="match status" value="1"/>
</dbReference>
<evidence type="ECO:0000256" key="5">
    <source>
        <dbReference type="ARBA" id="ARBA00022832"/>
    </source>
</evidence>
<name>A0A1G9WQZ2_9FIRM</name>
<evidence type="ECO:0000259" key="11">
    <source>
        <dbReference type="PROSITE" id="PS50989"/>
    </source>
</evidence>
<dbReference type="PRINTS" id="PR01069">
    <property type="entry name" value="ACCCTRFRASEA"/>
</dbReference>
<dbReference type="GO" id="GO:2001295">
    <property type="term" value="P:malonyl-CoA biosynthetic process"/>
    <property type="evidence" value="ECO:0007669"/>
    <property type="project" value="UniProtKB-UniRule"/>
</dbReference>
<dbReference type="GO" id="GO:0009317">
    <property type="term" value="C:acetyl-CoA carboxylase complex"/>
    <property type="evidence" value="ECO:0007669"/>
    <property type="project" value="InterPro"/>
</dbReference>